<organism evidence="2 3">
    <name type="scientific">Caenorhabditis auriculariae</name>
    <dbReference type="NCBI Taxonomy" id="2777116"/>
    <lineage>
        <taxon>Eukaryota</taxon>
        <taxon>Metazoa</taxon>
        <taxon>Ecdysozoa</taxon>
        <taxon>Nematoda</taxon>
        <taxon>Chromadorea</taxon>
        <taxon>Rhabditida</taxon>
        <taxon>Rhabditina</taxon>
        <taxon>Rhabditomorpha</taxon>
        <taxon>Rhabditoidea</taxon>
        <taxon>Rhabditidae</taxon>
        <taxon>Peloderinae</taxon>
        <taxon>Caenorhabditis</taxon>
    </lineage>
</organism>
<sequence>MAAPFSAQLSLYGGATLLQKYRLAGNNLAHWQACIMPNFVLLLLFDFLILTQACLQTVPSSTTSLPVSTVTSFLIISFKVPTDSTTSPTSTTSSSSTSTSSSSSSTTSSPSTSSSTSTTTTPPMEPQCSTMTLTKPPDTTMDEVPATFMFNGAMVVGDCPLPTPDCMASISVYIQDGRSFTTDTVPFTFTCVDGQIEFNQLVSVGIFCVIFC</sequence>
<gene>
    <name evidence="2" type="ORF">CAUJ_LOCUS15210</name>
</gene>
<protein>
    <submittedName>
        <fullName evidence="2">Uncharacterized protein</fullName>
    </submittedName>
</protein>
<comment type="caution">
    <text evidence="2">The sequence shown here is derived from an EMBL/GenBank/DDBJ whole genome shotgun (WGS) entry which is preliminary data.</text>
</comment>
<evidence type="ECO:0000313" key="3">
    <source>
        <dbReference type="Proteomes" id="UP000835052"/>
    </source>
</evidence>
<feature type="region of interest" description="Disordered" evidence="1">
    <location>
        <begin position="82"/>
        <end position="136"/>
    </location>
</feature>
<evidence type="ECO:0000256" key="1">
    <source>
        <dbReference type="SAM" id="MobiDB-lite"/>
    </source>
</evidence>
<keyword evidence="3" id="KW-1185">Reference proteome</keyword>
<accession>A0A8S1HXY8</accession>
<name>A0A8S1HXY8_9PELO</name>
<dbReference type="AlphaFoldDB" id="A0A8S1HXY8"/>
<evidence type="ECO:0000313" key="2">
    <source>
        <dbReference type="EMBL" id="CAD6199307.1"/>
    </source>
</evidence>
<dbReference type="Proteomes" id="UP000835052">
    <property type="component" value="Unassembled WGS sequence"/>
</dbReference>
<dbReference type="EMBL" id="CAJGYM010000166">
    <property type="protein sequence ID" value="CAD6199307.1"/>
    <property type="molecule type" value="Genomic_DNA"/>
</dbReference>
<proteinExistence type="predicted"/>
<reference evidence="2" key="1">
    <citation type="submission" date="2020-10" db="EMBL/GenBank/DDBJ databases">
        <authorList>
            <person name="Kikuchi T."/>
        </authorList>
    </citation>
    <scope>NUCLEOTIDE SEQUENCE</scope>
    <source>
        <strain evidence="2">NKZ352</strain>
    </source>
</reference>
<feature type="compositionally biased region" description="Low complexity" evidence="1">
    <location>
        <begin position="84"/>
        <end position="122"/>
    </location>
</feature>